<dbReference type="RefSeq" id="WP_160631637.1">
    <property type="nucleotide sequence ID" value="NZ_WWNE01000003.1"/>
</dbReference>
<dbReference type="Proteomes" id="UP000470771">
    <property type="component" value="Unassembled WGS sequence"/>
</dbReference>
<reference evidence="3 4" key="1">
    <citation type="submission" date="2019-12" db="EMBL/GenBank/DDBJ databases">
        <authorList>
            <person name="Zhao J."/>
        </authorList>
    </citation>
    <scope>NUCLEOTIDE SEQUENCE [LARGE SCALE GENOMIC DNA]</scope>
    <source>
        <strain evidence="3 4">S-15</strain>
    </source>
</reference>
<keyword evidence="1" id="KW-0597">Phosphoprotein</keyword>
<dbReference type="InterPro" id="IPR001789">
    <property type="entry name" value="Sig_transdc_resp-reg_receiver"/>
</dbReference>
<dbReference type="GO" id="GO:0000160">
    <property type="term" value="P:phosphorelay signal transduction system"/>
    <property type="evidence" value="ECO:0007669"/>
    <property type="project" value="InterPro"/>
</dbReference>
<dbReference type="PROSITE" id="PS50110">
    <property type="entry name" value="RESPONSE_REGULATORY"/>
    <property type="match status" value="1"/>
</dbReference>
<organism evidence="3 4">
    <name type="scientific">Acidiluteibacter ferrifornacis</name>
    <dbReference type="NCBI Taxonomy" id="2692424"/>
    <lineage>
        <taxon>Bacteria</taxon>
        <taxon>Pseudomonadati</taxon>
        <taxon>Bacteroidota</taxon>
        <taxon>Flavobacteriia</taxon>
        <taxon>Flavobacteriales</taxon>
        <taxon>Cryomorphaceae</taxon>
        <taxon>Acidiluteibacter</taxon>
    </lineage>
</organism>
<name>A0A6N9NGM5_9FLAO</name>
<keyword evidence="4" id="KW-1185">Reference proteome</keyword>
<proteinExistence type="predicted"/>
<dbReference type="Gene3D" id="3.40.50.2300">
    <property type="match status" value="1"/>
</dbReference>
<sequence length="139" mass="16017">MKKLKRILLIDDSEATNYMNQYFFEKLEACDRIDVATNGQEALDIITSIKEENWDTEMPDLILLDIKMPVLDGFGFLEHYEKLPSEMRKSVITVLLTTSMSQTDRDRAQKYESVNSFLNKPLTIGHVKTLLEKVSGLNQ</sequence>
<evidence type="ECO:0000259" key="2">
    <source>
        <dbReference type="PROSITE" id="PS50110"/>
    </source>
</evidence>
<feature type="domain" description="Response regulatory" evidence="2">
    <location>
        <begin position="6"/>
        <end position="135"/>
    </location>
</feature>
<evidence type="ECO:0000313" key="4">
    <source>
        <dbReference type="Proteomes" id="UP000470771"/>
    </source>
</evidence>
<dbReference type="PANTHER" id="PTHR44520">
    <property type="entry name" value="RESPONSE REGULATOR RCP1-RELATED"/>
    <property type="match status" value="1"/>
</dbReference>
<dbReference type="EMBL" id="WWNE01000003">
    <property type="protein sequence ID" value="NBG64979.1"/>
    <property type="molecule type" value="Genomic_DNA"/>
</dbReference>
<dbReference type="SUPFAM" id="SSF52172">
    <property type="entry name" value="CheY-like"/>
    <property type="match status" value="1"/>
</dbReference>
<dbReference type="SMART" id="SM00448">
    <property type="entry name" value="REC"/>
    <property type="match status" value="1"/>
</dbReference>
<feature type="modified residue" description="4-aspartylphosphate" evidence="1">
    <location>
        <position position="65"/>
    </location>
</feature>
<evidence type="ECO:0000313" key="3">
    <source>
        <dbReference type="EMBL" id="NBG64979.1"/>
    </source>
</evidence>
<dbReference type="Pfam" id="PF00072">
    <property type="entry name" value="Response_reg"/>
    <property type="match status" value="1"/>
</dbReference>
<evidence type="ECO:0000256" key="1">
    <source>
        <dbReference type="PROSITE-ProRule" id="PRU00169"/>
    </source>
</evidence>
<dbReference type="InterPro" id="IPR011006">
    <property type="entry name" value="CheY-like_superfamily"/>
</dbReference>
<comment type="caution">
    <text evidence="3">The sequence shown here is derived from an EMBL/GenBank/DDBJ whole genome shotgun (WGS) entry which is preliminary data.</text>
</comment>
<accession>A0A6N9NGM5</accession>
<gene>
    <name evidence="3" type="ORF">GQN54_02545</name>
</gene>
<dbReference type="PANTHER" id="PTHR44520:SF2">
    <property type="entry name" value="RESPONSE REGULATOR RCP1"/>
    <property type="match status" value="1"/>
</dbReference>
<dbReference type="InterPro" id="IPR052893">
    <property type="entry name" value="TCS_response_regulator"/>
</dbReference>
<protein>
    <submittedName>
        <fullName evidence="3">Response regulator</fullName>
    </submittedName>
</protein>
<dbReference type="AlphaFoldDB" id="A0A6N9NGM5"/>